<gene>
    <name evidence="1" type="ORF">DMO17_08360</name>
</gene>
<dbReference type="OrthoDB" id="7000272at2"/>
<accession>A0A2V4LX31</accession>
<reference evidence="1 2" key="1">
    <citation type="submission" date="2018-06" db="EMBL/GenBank/DDBJ databases">
        <title>Pseudomonas diversity within urban Lake Michigan freshwaters.</title>
        <authorList>
            <person name="Batrich M."/>
            <person name="Hatzopoulos T."/>
            <person name="Putonti C."/>
        </authorList>
    </citation>
    <scope>NUCLEOTIDE SEQUENCE [LARGE SCALE GENOMIC DNA]</scope>
    <source>
        <strain evidence="1 2">MB-090714</strain>
    </source>
</reference>
<comment type="caution">
    <text evidence="1">The sequence shown here is derived from an EMBL/GenBank/DDBJ whole genome shotgun (WGS) entry which is preliminary data.</text>
</comment>
<dbReference type="Gene3D" id="2.40.160.100">
    <property type="match status" value="1"/>
</dbReference>
<dbReference type="InterPro" id="IPR053728">
    <property type="entry name" value="Alginate_Permeability_Chnl"/>
</dbReference>
<name>A0A2V4LX31_AQUAC</name>
<dbReference type="InterPro" id="IPR010727">
    <property type="entry name" value="DUF1302"/>
</dbReference>
<sequence length="650" mass="70161">MAIPLRKSSLCLAPVRAGFALVGLIPLLVAIPAGAVEFSFVEGEVTGSLDTTLSYGQLYRVQGRDKTNDDTNGNDGNRNFDTGLVSEVFKITSDLEANYQNYGLFVRGTAFYDTQIMDKRNDNDDFRPSQGYPNNNHFTDETRDSAGHSAEILDAYVYGNWDVGSMPLTVKVGRQVFNWGEGIFYRGGINTTNPIDAAKFRLPGSELKEVLVPVEAFNFNIGLTDNLSLEGFYQWNWKESAIDPAGTFFSETDLFADGGNTAYTVNDAFANPLLAGAYNGLVAVNQLSGSDYYDPATGTIKVANISSDLNAKNDGQYGFALRYVAEELNLTEFGFYFVNYHAKEPQISASVNDAYAGFNPDVLCNTLGATSCANLQLAASLGNAAAAQALAGANGLAAIDIANQVVGRREYVEDIRMYGLSFNTNIGEASVFGELAYRPNLPVGISATNDLLGDLLGQSLLLGSGGLANIAGRDTALDGQIHNYERIEAFNLSIGTIYNFGPAISFDSLMGVAELASEHSRASDLSYTAYDGSERGFAGRPNGAYVSGYDDEDQLDRDAYGYTLALSGTWNDVYAGVNLSPFAVFKHNFQGNSHQTGNFVEGAMAYSVGLRASYLNSLEAEVQYTEYYGAGQNNSGRDRDNLGVNLKYSF</sequence>
<evidence type="ECO:0000313" key="1">
    <source>
        <dbReference type="EMBL" id="PYC25687.1"/>
    </source>
</evidence>
<evidence type="ECO:0000313" key="2">
    <source>
        <dbReference type="Proteomes" id="UP000248146"/>
    </source>
</evidence>
<dbReference type="AlphaFoldDB" id="A0A2V4LX31"/>
<dbReference type="RefSeq" id="WP_110682038.1">
    <property type="nucleotide sequence ID" value="NZ_QJRX01000004.1"/>
</dbReference>
<proteinExistence type="predicted"/>
<organism evidence="1 2">
    <name type="scientific">Aquipseudomonas alcaligenes</name>
    <name type="common">Pseudomonas alcaligenes</name>
    <dbReference type="NCBI Taxonomy" id="43263"/>
    <lineage>
        <taxon>Bacteria</taxon>
        <taxon>Pseudomonadati</taxon>
        <taxon>Pseudomonadota</taxon>
        <taxon>Gammaproteobacteria</taxon>
        <taxon>Pseudomonadales</taxon>
        <taxon>Pseudomonadaceae</taxon>
        <taxon>Aquipseudomonas</taxon>
    </lineage>
</organism>
<dbReference type="Pfam" id="PF06980">
    <property type="entry name" value="DUF1302"/>
    <property type="match status" value="1"/>
</dbReference>
<protein>
    <submittedName>
        <fullName evidence="1">DUF1302 domain-containing protein</fullName>
    </submittedName>
</protein>
<dbReference type="Proteomes" id="UP000248146">
    <property type="component" value="Unassembled WGS sequence"/>
</dbReference>
<dbReference type="EMBL" id="QJRX01000004">
    <property type="protein sequence ID" value="PYC25687.1"/>
    <property type="molecule type" value="Genomic_DNA"/>
</dbReference>